<dbReference type="Pfam" id="PF14341">
    <property type="entry name" value="PilX_N"/>
    <property type="match status" value="1"/>
</dbReference>
<keyword evidence="3" id="KW-1185">Reference proteome</keyword>
<proteinExistence type="predicted"/>
<feature type="domain" description="Type 4 fimbrial biogenesis protein PilX N-terminal" evidence="1">
    <location>
        <begin position="8"/>
        <end position="57"/>
    </location>
</feature>
<organism evidence="2 3">
    <name type="scientific">Pseudomonas aestuarii</name>
    <dbReference type="NCBI Taxonomy" id="3018340"/>
    <lineage>
        <taxon>Bacteria</taxon>
        <taxon>Pseudomonadati</taxon>
        <taxon>Pseudomonadota</taxon>
        <taxon>Gammaproteobacteria</taxon>
        <taxon>Pseudomonadales</taxon>
        <taxon>Pseudomonadaceae</taxon>
        <taxon>Pseudomonas</taxon>
    </lineage>
</organism>
<evidence type="ECO:0000259" key="1">
    <source>
        <dbReference type="Pfam" id="PF14341"/>
    </source>
</evidence>
<protein>
    <submittedName>
        <fullName evidence="2">PilX N-terminal domain-containing pilus assembly protein</fullName>
    </submittedName>
</protein>
<dbReference type="EMBL" id="JAQJZJ010000001">
    <property type="protein sequence ID" value="MDA7085126.1"/>
    <property type="molecule type" value="Genomic_DNA"/>
</dbReference>
<dbReference type="RefSeq" id="WP_271346058.1">
    <property type="nucleotide sequence ID" value="NZ_JAQJZJ010000001.1"/>
</dbReference>
<dbReference type="InterPro" id="IPR025746">
    <property type="entry name" value="PilX_N_dom"/>
</dbReference>
<evidence type="ECO:0000313" key="2">
    <source>
        <dbReference type="EMBL" id="MDA7085126.1"/>
    </source>
</evidence>
<name>A0ABT4X9R2_9PSED</name>
<sequence>MARRQQDGAVLLFCLVMLLVLTMIGVSSMSNSTLQERMAGGARDYNQAFQAAEASLRVGEDYVRQQVEASTDPSLLFQAASACPAVTAAQWSPPAELIGKPRQPDCAVSNFYGNSGGPTSYVCETDGSIAENRAFDCLSRTYLFNVEATGYGSGDLEVRLRSTVAIAIRGQN</sequence>
<reference evidence="2 3" key="1">
    <citation type="submission" date="2023-01" db="EMBL/GenBank/DDBJ databases">
        <title>Pseudomonas SA3-5T sp. nov., isolated from tidal flat sediment.</title>
        <authorList>
            <person name="Kim H.S."/>
            <person name="Kim J.-S."/>
            <person name="Suh M.K."/>
            <person name="Eom M.K."/>
            <person name="Lee J.-S."/>
        </authorList>
    </citation>
    <scope>NUCLEOTIDE SEQUENCE [LARGE SCALE GENOMIC DNA]</scope>
    <source>
        <strain evidence="2 3">SA3-5</strain>
    </source>
</reference>
<dbReference type="Proteomes" id="UP001212042">
    <property type="component" value="Unassembled WGS sequence"/>
</dbReference>
<gene>
    <name evidence="2" type="ORF">PH586_01810</name>
</gene>
<comment type="caution">
    <text evidence="2">The sequence shown here is derived from an EMBL/GenBank/DDBJ whole genome shotgun (WGS) entry which is preliminary data.</text>
</comment>
<accession>A0ABT4X9R2</accession>
<evidence type="ECO:0000313" key="3">
    <source>
        <dbReference type="Proteomes" id="UP001212042"/>
    </source>
</evidence>